<keyword evidence="1" id="KW-1133">Transmembrane helix</keyword>
<feature type="transmembrane region" description="Helical" evidence="1">
    <location>
        <begin position="127"/>
        <end position="145"/>
    </location>
</feature>
<evidence type="ECO:0000313" key="3">
    <source>
        <dbReference type="Proteomes" id="UP000234950"/>
    </source>
</evidence>
<feature type="transmembrane region" description="Helical" evidence="1">
    <location>
        <begin position="29"/>
        <end position="52"/>
    </location>
</feature>
<feature type="transmembrane region" description="Helical" evidence="1">
    <location>
        <begin position="64"/>
        <end position="82"/>
    </location>
</feature>
<name>A0A2N5HVQ0_9BACI</name>
<sequence length="159" mass="18446">MVAAIIRIGLFLISWFSVFLIPKNDFKKFTPVALFATVLLLIETILSVPFKWWTVKGGPLKKAVNDFSFIFGPFFVGTIWIFRFTYGKPLIYMITNVLMDAFLAYPVSWVMQKLNVFKLVKFKPKHIFFTAIIYALVIYGFQMVISHSRFKNKKSSVSH</sequence>
<evidence type="ECO:0000313" key="2">
    <source>
        <dbReference type="EMBL" id="PLS09589.1"/>
    </source>
</evidence>
<feature type="transmembrane region" description="Helical" evidence="1">
    <location>
        <begin position="6"/>
        <end position="22"/>
    </location>
</feature>
<keyword evidence="3" id="KW-1185">Reference proteome</keyword>
<protein>
    <submittedName>
        <fullName evidence="2">Uncharacterized protein</fullName>
    </submittedName>
</protein>
<dbReference type="OrthoDB" id="1683771at2"/>
<keyword evidence="1" id="KW-0812">Transmembrane</keyword>
<reference evidence="2 3" key="1">
    <citation type="submission" date="2017-11" db="EMBL/GenBank/DDBJ databases">
        <title>Comparitive Functional Genomics of Dry Heat Resistant strains isolated from the Viking Spacecraft.</title>
        <authorList>
            <person name="Seuylemezian A."/>
            <person name="Cooper K."/>
            <person name="Vaishampayan P."/>
        </authorList>
    </citation>
    <scope>NUCLEOTIDE SEQUENCE [LARGE SCALE GENOMIC DNA]</scope>
    <source>
        <strain evidence="2 3">V32-6</strain>
    </source>
</reference>
<gene>
    <name evidence="2" type="ORF">CVD27_01750</name>
</gene>
<dbReference type="AlphaFoldDB" id="A0A2N5HVQ0"/>
<evidence type="ECO:0000256" key="1">
    <source>
        <dbReference type="SAM" id="Phobius"/>
    </source>
</evidence>
<dbReference type="RefSeq" id="WP_101646173.1">
    <property type="nucleotide sequence ID" value="NZ_PGVE01000012.1"/>
</dbReference>
<comment type="caution">
    <text evidence="2">The sequence shown here is derived from an EMBL/GenBank/DDBJ whole genome shotgun (WGS) entry which is preliminary data.</text>
</comment>
<organism evidence="2 3">
    <name type="scientific">Neobacillus cucumis</name>
    <dbReference type="NCBI Taxonomy" id="1740721"/>
    <lineage>
        <taxon>Bacteria</taxon>
        <taxon>Bacillati</taxon>
        <taxon>Bacillota</taxon>
        <taxon>Bacilli</taxon>
        <taxon>Bacillales</taxon>
        <taxon>Bacillaceae</taxon>
        <taxon>Neobacillus</taxon>
    </lineage>
</organism>
<accession>A0A2N5HVQ0</accession>
<dbReference type="EMBL" id="PGVE01000012">
    <property type="protein sequence ID" value="PLS09589.1"/>
    <property type="molecule type" value="Genomic_DNA"/>
</dbReference>
<dbReference type="Proteomes" id="UP000234950">
    <property type="component" value="Unassembled WGS sequence"/>
</dbReference>
<feature type="transmembrane region" description="Helical" evidence="1">
    <location>
        <begin position="89"/>
        <end position="107"/>
    </location>
</feature>
<keyword evidence="1" id="KW-0472">Membrane</keyword>
<proteinExistence type="predicted"/>